<accession>A0A4Y2T2Q6</accession>
<evidence type="ECO:0000313" key="2">
    <source>
        <dbReference type="Proteomes" id="UP000499080"/>
    </source>
</evidence>
<reference evidence="1 2" key="1">
    <citation type="journal article" date="2019" name="Sci. Rep.">
        <title>Orb-weaving spider Araneus ventricosus genome elucidates the spidroin gene catalogue.</title>
        <authorList>
            <person name="Kono N."/>
            <person name="Nakamura H."/>
            <person name="Ohtoshi R."/>
            <person name="Moran D.A.P."/>
            <person name="Shinohara A."/>
            <person name="Yoshida Y."/>
            <person name="Fujiwara M."/>
            <person name="Mori M."/>
            <person name="Tomita M."/>
            <person name="Arakawa K."/>
        </authorList>
    </citation>
    <scope>NUCLEOTIDE SEQUENCE [LARGE SCALE GENOMIC DNA]</scope>
</reference>
<organism evidence="1 2">
    <name type="scientific">Araneus ventricosus</name>
    <name type="common">Orbweaver spider</name>
    <name type="synonym">Epeira ventricosa</name>
    <dbReference type="NCBI Taxonomy" id="182803"/>
    <lineage>
        <taxon>Eukaryota</taxon>
        <taxon>Metazoa</taxon>
        <taxon>Ecdysozoa</taxon>
        <taxon>Arthropoda</taxon>
        <taxon>Chelicerata</taxon>
        <taxon>Arachnida</taxon>
        <taxon>Araneae</taxon>
        <taxon>Araneomorphae</taxon>
        <taxon>Entelegynae</taxon>
        <taxon>Araneoidea</taxon>
        <taxon>Araneidae</taxon>
        <taxon>Araneus</taxon>
    </lineage>
</organism>
<name>A0A4Y2T2Q6_ARAVE</name>
<proteinExistence type="predicted"/>
<dbReference type="AlphaFoldDB" id="A0A4Y2T2Q6"/>
<protein>
    <submittedName>
        <fullName evidence="1">Uncharacterized protein</fullName>
    </submittedName>
</protein>
<keyword evidence="2" id="KW-1185">Reference proteome</keyword>
<dbReference type="Proteomes" id="UP000499080">
    <property type="component" value="Unassembled WGS sequence"/>
</dbReference>
<gene>
    <name evidence="1" type="ORF">AVEN_48730_1</name>
</gene>
<comment type="caution">
    <text evidence="1">The sequence shown here is derived from an EMBL/GenBank/DDBJ whole genome shotgun (WGS) entry which is preliminary data.</text>
</comment>
<dbReference type="OrthoDB" id="6427463at2759"/>
<sequence length="159" mass="18778">MALRRVAVFLWSDSDILSSISKFQMSEFAFDKTGRECGITIEDKIKYKMFKLKLPESLTKQMIVFIRPISLEIGRCEKSHEYYLWMKIQEILPNSAKLCWTTAGTIDNKKTAEKLVRCYVLDVVERYELACSYCLEDDIPLLWEKLPEEKKVYYSENNY</sequence>
<evidence type="ECO:0000313" key="1">
    <source>
        <dbReference type="EMBL" id="GBN94481.1"/>
    </source>
</evidence>
<dbReference type="EMBL" id="BGPR01025521">
    <property type="protein sequence ID" value="GBN94481.1"/>
    <property type="molecule type" value="Genomic_DNA"/>
</dbReference>